<feature type="signal peptide" evidence="1">
    <location>
        <begin position="1"/>
        <end position="19"/>
    </location>
</feature>
<organism evidence="2 3">
    <name type="scientific">Penicillium atrosanguineum</name>
    <dbReference type="NCBI Taxonomy" id="1132637"/>
    <lineage>
        <taxon>Eukaryota</taxon>
        <taxon>Fungi</taxon>
        <taxon>Dikarya</taxon>
        <taxon>Ascomycota</taxon>
        <taxon>Pezizomycotina</taxon>
        <taxon>Eurotiomycetes</taxon>
        <taxon>Eurotiomycetidae</taxon>
        <taxon>Eurotiales</taxon>
        <taxon>Aspergillaceae</taxon>
        <taxon>Penicillium</taxon>
    </lineage>
</organism>
<evidence type="ECO:0000313" key="2">
    <source>
        <dbReference type="EMBL" id="KAJ5299033.1"/>
    </source>
</evidence>
<keyword evidence="3" id="KW-1185">Reference proteome</keyword>
<comment type="caution">
    <text evidence="2">The sequence shown here is derived from an EMBL/GenBank/DDBJ whole genome shotgun (WGS) entry which is preliminary data.</text>
</comment>
<keyword evidence="1" id="KW-0732">Signal</keyword>
<dbReference type="EMBL" id="JAPZBO010000010">
    <property type="protein sequence ID" value="KAJ5299033.1"/>
    <property type="molecule type" value="Genomic_DNA"/>
</dbReference>
<reference evidence="2" key="1">
    <citation type="submission" date="2022-12" db="EMBL/GenBank/DDBJ databases">
        <authorList>
            <person name="Petersen C."/>
        </authorList>
    </citation>
    <scope>NUCLEOTIDE SEQUENCE</scope>
    <source>
        <strain evidence="2">IBT 21472</strain>
    </source>
</reference>
<evidence type="ECO:0008006" key="4">
    <source>
        <dbReference type="Google" id="ProtNLM"/>
    </source>
</evidence>
<dbReference type="AlphaFoldDB" id="A0A9W9KTX1"/>
<protein>
    <recommendedName>
        <fullName evidence="4">Hydrophobin</fullName>
    </recommendedName>
</protein>
<evidence type="ECO:0000256" key="1">
    <source>
        <dbReference type="SAM" id="SignalP"/>
    </source>
</evidence>
<dbReference type="OrthoDB" id="4440815at2759"/>
<accession>A0A9W9KTX1</accession>
<sequence length="96" mass="10245">MKFSSVILTIFALVSTGLADKSCTPSFDYCSDILIKSKGFTEADLTDVLKGTDLENEDLKNVLFHCKNPGIVGHPKLCSSGCKDSATEGSHQCDGV</sequence>
<proteinExistence type="predicted"/>
<feature type="chain" id="PRO_5041115846" description="Hydrophobin" evidence="1">
    <location>
        <begin position="20"/>
        <end position="96"/>
    </location>
</feature>
<dbReference type="Proteomes" id="UP001147746">
    <property type="component" value="Unassembled WGS sequence"/>
</dbReference>
<gene>
    <name evidence="2" type="ORF">N7476_010590</name>
</gene>
<name>A0A9W9KTX1_9EURO</name>
<evidence type="ECO:0000313" key="3">
    <source>
        <dbReference type="Proteomes" id="UP001147746"/>
    </source>
</evidence>
<reference evidence="2" key="2">
    <citation type="journal article" date="2023" name="IMA Fungus">
        <title>Comparative genomic study of the Penicillium genus elucidates a diverse pangenome and 15 lateral gene transfer events.</title>
        <authorList>
            <person name="Petersen C."/>
            <person name="Sorensen T."/>
            <person name="Nielsen M.R."/>
            <person name="Sondergaard T.E."/>
            <person name="Sorensen J.L."/>
            <person name="Fitzpatrick D.A."/>
            <person name="Frisvad J.C."/>
            <person name="Nielsen K.L."/>
        </authorList>
    </citation>
    <scope>NUCLEOTIDE SEQUENCE</scope>
    <source>
        <strain evidence="2">IBT 21472</strain>
    </source>
</reference>